<dbReference type="RefSeq" id="WP_096352044.1">
    <property type="nucleotide sequence ID" value="NZ_AP017313.1"/>
</dbReference>
<dbReference type="Pfam" id="PF04255">
    <property type="entry name" value="DUF433"/>
    <property type="match status" value="1"/>
</dbReference>
<protein>
    <submittedName>
        <fullName evidence="1">Uncharacterized protein</fullName>
    </submittedName>
</protein>
<accession>A0A110B351</accession>
<dbReference type="InterPro" id="IPR007367">
    <property type="entry name" value="DUF433"/>
</dbReference>
<organism evidence="1 2">
    <name type="scientific">Mucilaginibacter gotjawali</name>
    <dbReference type="NCBI Taxonomy" id="1550579"/>
    <lineage>
        <taxon>Bacteria</taxon>
        <taxon>Pseudomonadati</taxon>
        <taxon>Bacteroidota</taxon>
        <taxon>Sphingobacteriia</taxon>
        <taxon>Sphingobacteriales</taxon>
        <taxon>Sphingobacteriaceae</taxon>
        <taxon>Mucilaginibacter</taxon>
    </lineage>
</organism>
<dbReference type="AlphaFoldDB" id="A0A110B351"/>
<dbReference type="InterPro" id="IPR009057">
    <property type="entry name" value="Homeodomain-like_sf"/>
</dbReference>
<dbReference type="Gene3D" id="1.10.10.10">
    <property type="entry name" value="Winged helix-like DNA-binding domain superfamily/Winged helix DNA-binding domain"/>
    <property type="match status" value="1"/>
</dbReference>
<dbReference type="Proteomes" id="UP000218263">
    <property type="component" value="Chromosome"/>
</dbReference>
<sequence>MNYTQYIEINPEKRFGKPIIIGTRISVYDVLSWLSEGLSVSDIILDFPELTENQIKACLSYAADKEHKLRVVS</sequence>
<dbReference type="SUPFAM" id="SSF46689">
    <property type="entry name" value="Homeodomain-like"/>
    <property type="match status" value="1"/>
</dbReference>
<reference evidence="1 2" key="1">
    <citation type="submission" date="2015-12" db="EMBL/GenBank/DDBJ databases">
        <title>Genome sequence of Mucilaginibacter gotjawali.</title>
        <authorList>
            <person name="Lee J.S."/>
            <person name="Lee K.C."/>
            <person name="Kim K.K."/>
            <person name="Lee B.W."/>
        </authorList>
    </citation>
    <scope>NUCLEOTIDE SEQUENCE [LARGE SCALE GENOMIC DNA]</scope>
    <source>
        <strain evidence="1 2">SA3-7</strain>
    </source>
</reference>
<name>A0A110B351_9SPHI</name>
<dbReference type="PANTHER" id="PTHR34849">
    <property type="entry name" value="SSL5025 PROTEIN"/>
    <property type="match status" value="1"/>
</dbReference>
<gene>
    <name evidence="1" type="ORF">MgSA37_02365</name>
</gene>
<dbReference type="InterPro" id="IPR036388">
    <property type="entry name" value="WH-like_DNA-bd_sf"/>
</dbReference>
<evidence type="ECO:0000313" key="2">
    <source>
        <dbReference type="Proteomes" id="UP000218263"/>
    </source>
</evidence>
<dbReference type="OrthoDB" id="9809515at2"/>
<proteinExistence type="predicted"/>
<evidence type="ECO:0000313" key="1">
    <source>
        <dbReference type="EMBL" id="BAU54193.1"/>
    </source>
</evidence>
<dbReference type="EMBL" id="AP017313">
    <property type="protein sequence ID" value="BAU54193.1"/>
    <property type="molecule type" value="Genomic_DNA"/>
</dbReference>
<dbReference type="PANTHER" id="PTHR34849:SF5">
    <property type="entry name" value="SSL2733 PROTEIN"/>
    <property type="match status" value="1"/>
</dbReference>
<dbReference type="KEGG" id="mgot:MgSA37_02365"/>
<keyword evidence="2" id="KW-1185">Reference proteome</keyword>